<keyword evidence="2" id="KW-0805">Transcription regulation</keyword>
<protein>
    <submittedName>
        <fullName evidence="6">RNA polymerase, sigma-24 subunit, ECF subfamily</fullName>
    </submittedName>
</protein>
<dbReference type="Proteomes" id="UP000006073">
    <property type="component" value="Unassembled WGS sequence"/>
</dbReference>
<dbReference type="InterPro" id="IPR014284">
    <property type="entry name" value="RNA_pol_sigma-70_dom"/>
</dbReference>
<comment type="similarity">
    <text evidence="1">Belongs to the sigma-70 factor family. ECF subfamily.</text>
</comment>
<comment type="caution">
    <text evidence="6">The sequence shown here is derived from an EMBL/GenBank/DDBJ whole genome shotgun (WGS) entry which is preliminary data.</text>
</comment>
<evidence type="ECO:0000256" key="2">
    <source>
        <dbReference type="ARBA" id="ARBA00023015"/>
    </source>
</evidence>
<dbReference type="InterPro" id="IPR013324">
    <property type="entry name" value="RNA_pol_sigma_r3/r4-like"/>
</dbReference>
<evidence type="ECO:0000313" key="7">
    <source>
        <dbReference type="Proteomes" id="UP000006073"/>
    </source>
</evidence>
<dbReference type="GO" id="GO:0006352">
    <property type="term" value="P:DNA-templated transcription initiation"/>
    <property type="evidence" value="ECO:0007669"/>
    <property type="project" value="InterPro"/>
</dbReference>
<evidence type="ECO:0000256" key="1">
    <source>
        <dbReference type="ARBA" id="ARBA00010641"/>
    </source>
</evidence>
<dbReference type="RefSeq" id="WP_009033723.1">
    <property type="nucleotide sequence ID" value="NZ_ALWO02000045.1"/>
</dbReference>
<dbReference type="InterPro" id="IPR013325">
    <property type="entry name" value="RNA_pol_sigma_r2"/>
</dbReference>
<evidence type="ECO:0000256" key="4">
    <source>
        <dbReference type="ARBA" id="ARBA00023125"/>
    </source>
</evidence>
<dbReference type="GO" id="GO:0016987">
    <property type="term" value="F:sigma factor activity"/>
    <property type="evidence" value="ECO:0007669"/>
    <property type="project" value="UniProtKB-KW"/>
</dbReference>
<dbReference type="InterPro" id="IPR039425">
    <property type="entry name" value="RNA_pol_sigma-70-like"/>
</dbReference>
<dbReference type="Gene3D" id="1.10.1740.10">
    <property type="match status" value="1"/>
</dbReference>
<dbReference type="SUPFAM" id="SSF88659">
    <property type="entry name" value="Sigma3 and sigma4 domains of RNA polymerase sigma factors"/>
    <property type="match status" value="1"/>
</dbReference>
<keyword evidence="3" id="KW-0731">Sigma factor</keyword>
<dbReference type="SUPFAM" id="SSF88946">
    <property type="entry name" value="Sigma2 domain of RNA polymerase sigma factors"/>
    <property type="match status" value="1"/>
</dbReference>
<keyword evidence="7" id="KW-1185">Reference proteome</keyword>
<dbReference type="PANTHER" id="PTHR43133:SF8">
    <property type="entry name" value="RNA POLYMERASE SIGMA FACTOR HI_1459-RELATED"/>
    <property type="match status" value="1"/>
</dbReference>
<evidence type="ECO:0000256" key="5">
    <source>
        <dbReference type="ARBA" id="ARBA00023163"/>
    </source>
</evidence>
<dbReference type="STRING" id="1189612.A33Q_3619"/>
<sequence>MPHPDQKYIVALLNNDKAVLDELYRKYSGKIKWMVLKNNGSEDDAADIFQDALMSIYHKARLNGFELTCPFDAFIYMVCKKKWLNVLAKRKNHGVTNLEDHEYSLGEDSFKLAEECHIQDERLELMKSKFSELGESCQELLNLSWGDKSMEEVAGILGFTYGYARKKKSECMAKLTKLIQASPIFKTLKW</sequence>
<name>S2DV09_INDAL</name>
<dbReference type="AlphaFoldDB" id="S2DV09"/>
<dbReference type="GO" id="GO:0003677">
    <property type="term" value="F:DNA binding"/>
    <property type="evidence" value="ECO:0007669"/>
    <property type="project" value="UniProtKB-KW"/>
</dbReference>
<evidence type="ECO:0000313" key="6">
    <source>
        <dbReference type="EMBL" id="EOZ93673.1"/>
    </source>
</evidence>
<dbReference type="NCBIfam" id="TIGR02937">
    <property type="entry name" value="sigma70-ECF"/>
    <property type="match status" value="1"/>
</dbReference>
<dbReference type="EMBL" id="ALWO02000045">
    <property type="protein sequence ID" value="EOZ93673.1"/>
    <property type="molecule type" value="Genomic_DNA"/>
</dbReference>
<proteinExistence type="inferred from homology"/>
<accession>S2DV09</accession>
<gene>
    <name evidence="6" type="ORF">A33Q_3619</name>
</gene>
<dbReference type="PANTHER" id="PTHR43133">
    <property type="entry name" value="RNA POLYMERASE ECF-TYPE SIGMA FACTO"/>
    <property type="match status" value="1"/>
</dbReference>
<evidence type="ECO:0000256" key="3">
    <source>
        <dbReference type="ARBA" id="ARBA00023082"/>
    </source>
</evidence>
<dbReference type="OrthoDB" id="1116697at2"/>
<dbReference type="eggNOG" id="COG1595">
    <property type="taxonomic scope" value="Bacteria"/>
</dbReference>
<organism evidence="6 7">
    <name type="scientific">Indibacter alkaliphilus (strain CCUG 57479 / KCTC 22604 / LW1)</name>
    <dbReference type="NCBI Taxonomy" id="1189612"/>
    <lineage>
        <taxon>Bacteria</taxon>
        <taxon>Pseudomonadati</taxon>
        <taxon>Bacteroidota</taxon>
        <taxon>Cytophagia</taxon>
        <taxon>Cytophagales</taxon>
        <taxon>Cyclobacteriaceae</taxon>
    </lineage>
</organism>
<keyword evidence="4" id="KW-0238">DNA-binding</keyword>
<reference evidence="6 7" key="1">
    <citation type="journal article" date="2013" name="Genome Announc.">
        <title>Draft Genome Sequence of Indibacter alkaliphilus Strain LW1T, Isolated from Lonar Lake, a Haloalkaline Lake in the Buldana District of Maharashtra, India.</title>
        <authorList>
            <person name="Singh A."/>
            <person name="Kumar Jangir P."/>
            <person name="Sharma R."/>
            <person name="Singh A."/>
            <person name="Kumar Pinnaka A."/>
            <person name="Shivaji S."/>
        </authorList>
    </citation>
    <scope>NUCLEOTIDE SEQUENCE [LARGE SCALE GENOMIC DNA]</scope>
    <source>
        <strain evidence="7">CCUG 57479 / KCTC 22604 / LW1</strain>
    </source>
</reference>
<keyword evidence="5" id="KW-0804">Transcription</keyword>